<dbReference type="RefSeq" id="WP_268045321.1">
    <property type="nucleotide sequence ID" value="NZ_CP104064.1"/>
</dbReference>
<proteinExistence type="predicted"/>
<feature type="transmembrane region" description="Helical" evidence="1">
    <location>
        <begin position="6"/>
        <end position="26"/>
    </location>
</feature>
<dbReference type="Pfam" id="PF05437">
    <property type="entry name" value="AzlD"/>
    <property type="match status" value="1"/>
</dbReference>
<name>A0ABY6Z4I5_9BACL</name>
<accession>A0ABY6Z4I5</accession>
<feature type="transmembrane region" description="Helical" evidence="1">
    <location>
        <begin position="78"/>
        <end position="101"/>
    </location>
</feature>
<organism evidence="2 3">
    <name type="scientific">Alicyclobacillus dauci</name>
    <dbReference type="NCBI Taxonomy" id="1475485"/>
    <lineage>
        <taxon>Bacteria</taxon>
        <taxon>Bacillati</taxon>
        <taxon>Bacillota</taxon>
        <taxon>Bacilli</taxon>
        <taxon>Bacillales</taxon>
        <taxon>Alicyclobacillaceae</taxon>
        <taxon>Alicyclobacillus</taxon>
    </lineage>
</organism>
<keyword evidence="3" id="KW-1185">Reference proteome</keyword>
<keyword evidence="1" id="KW-1133">Transmembrane helix</keyword>
<keyword evidence="1" id="KW-0472">Membrane</keyword>
<dbReference type="Proteomes" id="UP001164803">
    <property type="component" value="Chromosome"/>
</dbReference>
<reference evidence="2" key="1">
    <citation type="submission" date="2022-08" db="EMBL/GenBank/DDBJ databases">
        <title>Alicyclobacillus dauci DSM2870, complete genome.</title>
        <authorList>
            <person name="Wang Q."/>
            <person name="Cai R."/>
            <person name="Wang Z."/>
        </authorList>
    </citation>
    <scope>NUCLEOTIDE SEQUENCE</scope>
    <source>
        <strain evidence="2">DSM 28700</strain>
    </source>
</reference>
<gene>
    <name evidence="2" type="ORF">NZD86_04640</name>
</gene>
<evidence type="ECO:0000313" key="3">
    <source>
        <dbReference type="Proteomes" id="UP001164803"/>
    </source>
</evidence>
<dbReference type="EMBL" id="CP104064">
    <property type="protein sequence ID" value="WAH37797.1"/>
    <property type="molecule type" value="Genomic_DNA"/>
</dbReference>
<evidence type="ECO:0000256" key="1">
    <source>
        <dbReference type="SAM" id="Phobius"/>
    </source>
</evidence>
<sequence length="105" mass="11290">MNQLLLEIVIVGVGTYLIRAGSLSLGSRITWPLWAQKWLTFVTPAVLGALIGPELFTANGHFIPLSHNPLLLAAVPTAIVAWFSRNLLLTVAVGVVAFAVLTRVM</sequence>
<dbReference type="InterPro" id="IPR008407">
    <property type="entry name" value="Brnchd-chn_aa_trnsp_AzlD"/>
</dbReference>
<keyword evidence="1" id="KW-0812">Transmembrane</keyword>
<feature type="transmembrane region" description="Helical" evidence="1">
    <location>
        <begin position="38"/>
        <end position="58"/>
    </location>
</feature>
<evidence type="ECO:0000313" key="2">
    <source>
        <dbReference type="EMBL" id="WAH37797.1"/>
    </source>
</evidence>
<protein>
    <submittedName>
        <fullName evidence="2">AzlD domain-containing protein</fullName>
    </submittedName>
</protein>